<proteinExistence type="predicted"/>
<name>A0A4Y9ZIQ3_9AGAM</name>
<dbReference type="STRING" id="135208.A0A4Y9ZIQ3"/>
<evidence type="ECO:0000313" key="3">
    <source>
        <dbReference type="EMBL" id="TFY73907.1"/>
    </source>
</evidence>
<reference evidence="3 4" key="1">
    <citation type="submission" date="2019-02" db="EMBL/GenBank/DDBJ databases">
        <title>Genome sequencing of the rare red list fungi Hericium alpestre (H. flagellum).</title>
        <authorList>
            <person name="Buettner E."/>
            <person name="Kellner H."/>
        </authorList>
    </citation>
    <scope>NUCLEOTIDE SEQUENCE [LARGE SCALE GENOMIC DNA]</scope>
    <source>
        <strain evidence="3 4">DSM 108284</strain>
    </source>
</reference>
<sequence length="163" mass="18876">MDTVDRKELELPLNDGLYHLEPEEKEFFDRWTGIHDEDELKRHILDCQAKAYAVFPYPCIRTFSFLRLKIMNLPGYQNLLKLGRERKDAIFVEFAACFGQELRKVVQDGFPLDNIVATDRNSGTPSLPFAAPHPTYLFTPIPGFWELGHQLFNSTPQTFPVPF</sequence>
<dbReference type="InterPro" id="IPR051654">
    <property type="entry name" value="Meroterpenoid_MTases"/>
</dbReference>
<dbReference type="OrthoDB" id="2094832at2759"/>
<evidence type="ECO:0000313" key="4">
    <source>
        <dbReference type="Proteomes" id="UP000298061"/>
    </source>
</evidence>
<dbReference type="EMBL" id="SFCI01002440">
    <property type="protein sequence ID" value="TFY73907.1"/>
    <property type="molecule type" value="Genomic_DNA"/>
</dbReference>
<comment type="caution">
    <text evidence="3">The sequence shown here is derived from an EMBL/GenBank/DDBJ whole genome shotgun (WGS) entry which is preliminary data.</text>
</comment>
<dbReference type="AlphaFoldDB" id="A0A4Y9ZIQ3"/>
<dbReference type="Proteomes" id="UP000298061">
    <property type="component" value="Unassembled WGS sequence"/>
</dbReference>
<dbReference type="GO" id="GO:0016740">
    <property type="term" value="F:transferase activity"/>
    <property type="evidence" value="ECO:0007669"/>
    <property type="project" value="UniProtKB-KW"/>
</dbReference>
<keyword evidence="2" id="KW-0949">S-adenosyl-L-methionine</keyword>
<dbReference type="PANTHER" id="PTHR35897">
    <property type="entry name" value="METHYLTRANSFERASE AUSD"/>
    <property type="match status" value="1"/>
</dbReference>
<protein>
    <submittedName>
        <fullName evidence="3">Uncharacterized protein</fullName>
    </submittedName>
</protein>
<evidence type="ECO:0000256" key="2">
    <source>
        <dbReference type="ARBA" id="ARBA00022691"/>
    </source>
</evidence>
<dbReference type="PANTHER" id="PTHR35897:SF1">
    <property type="entry name" value="METHYLTRANSFERASE AUSD"/>
    <property type="match status" value="1"/>
</dbReference>
<accession>A0A4Y9ZIQ3</accession>
<keyword evidence="4" id="KW-1185">Reference proteome</keyword>
<organism evidence="3 4">
    <name type="scientific">Hericium alpestre</name>
    <dbReference type="NCBI Taxonomy" id="135208"/>
    <lineage>
        <taxon>Eukaryota</taxon>
        <taxon>Fungi</taxon>
        <taxon>Dikarya</taxon>
        <taxon>Basidiomycota</taxon>
        <taxon>Agaricomycotina</taxon>
        <taxon>Agaricomycetes</taxon>
        <taxon>Russulales</taxon>
        <taxon>Hericiaceae</taxon>
        <taxon>Hericium</taxon>
    </lineage>
</organism>
<feature type="non-terminal residue" evidence="3">
    <location>
        <position position="163"/>
    </location>
</feature>
<evidence type="ECO:0000256" key="1">
    <source>
        <dbReference type="ARBA" id="ARBA00022679"/>
    </source>
</evidence>
<keyword evidence="1" id="KW-0808">Transferase</keyword>
<gene>
    <name evidence="3" type="ORF">EWM64_g10105</name>
</gene>